<feature type="region of interest" description="Disordered" evidence="1">
    <location>
        <begin position="40"/>
        <end position="61"/>
    </location>
</feature>
<gene>
    <name evidence="2" type="ORF">FE257_003866</name>
</gene>
<keyword evidence="3" id="KW-1185">Reference proteome</keyword>
<evidence type="ECO:0000256" key="1">
    <source>
        <dbReference type="SAM" id="MobiDB-lite"/>
    </source>
</evidence>
<protein>
    <submittedName>
        <fullName evidence="2">Uncharacterized protein</fullName>
    </submittedName>
</protein>
<evidence type="ECO:0000313" key="2">
    <source>
        <dbReference type="EMBL" id="KAF9883209.1"/>
    </source>
</evidence>
<proteinExistence type="predicted"/>
<evidence type="ECO:0000313" key="3">
    <source>
        <dbReference type="Proteomes" id="UP001194746"/>
    </source>
</evidence>
<feature type="compositionally biased region" description="Polar residues" evidence="1">
    <location>
        <begin position="40"/>
        <end position="60"/>
    </location>
</feature>
<organism evidence="2 3">
    <name type="scientific">Aspergillus nanangensis</name>
    <dbReference type="NCBI Taxonomy" id="2582783"/>
    <lineage>
        <taxon>Eukaryota</taxon>
        <taxon>Fungi</taxon>
        <taxon>Dikarya</taxon>
        <taxon>Ascomycota</taxon>
        <taxon>Pezizomycotina</taxon>
        <taxon>Eurotiomycetes</taxon>
        <taxon>Eurotiomycetidae</taxon>
        <taxon>Eurotiales</taxon>
        <taxon>Aspergillaceae</taxon>
        <taxon>Aspergillus</taxon>
        <taxon>Aspergillus subgen. Circumdati</taxon>
    </lineage>
</organism>
<dbReference type="AlphaFoldDB" id="A0AAD4CB41"/>
<reference evidence="2" key="2">
    <citation type="submission" date="2020-02" db="EMBL/GenBank/DDBJ databases">
        <authorList>
            <person name="Gilchrist C.L.M."/>
            <person name="Chooi Y.-H."/>
        </authorList>
    </citation>
    <scope>NUCLEOTIDE SEQUENCE</scope>
    <source>
        <strain evidence="2">MST-FP2251</strain>
    </source>
</reference>
<name>A0AAD4CB41_ASPNN</name>
<accession>A0AAD4CB41</accession>
<dbReference type="EMBL" id="VCAU01000177">
    <property type="protein sequence ID" value="KAF9883209.1"/>
    <property type="molecule type" value="Genomic_DNA"/>
</dbReference>
<reference evidence="2" key="1">
    <citation type="journal article" date="2019" name="Beilstein J. Org. Chem.">
        <title>Nanangenines: drimane sesquiterpenoids as the dominant metabolite cohort of a novel Australian fungus, Aspergillus nanangensis.</title>
        <authorList>
            <person name="Lacey H.J."/>
            <person name="Gilchrist C.L.M."/>
            <person name="Crombie A."/>
            <person name="Kalaitzis J.A."/>
            <person name="Vuong D."/>
            <person name="Rutledge P.J."/>
            <person name="Turner P."/>
            <person name="Pitt J.I."/>
            <person name="Lacey E."/>
            <person name="Chooi Y.H."/>
            <person name="Piggott A.M."/>
        </authorList>
    </citation>
    <scope>NUCLEOTIDE SEQUENCE</scope>
    <source>
        <strain evidence="2">MST-FP2251</strain>
    </source>
</reference>
<comment type="caution">
    <text evidence="2">The sequence shown here is derived from an EMBL/GenBank/DDBJ whole genome shotgun (WGS) entry which is preliminary data.</text>
</comment>
<dbReference type="Proteomes" id="UP001194746">
    <property type="component" value="Unassembled WGS sequence"/>
</dbReference>
<sequence length="131" mass="14070">MASHLVNFILAIRRPHPGALLSKVDSCGFSCMVALGKDGQSNTTGNQGAEATSSTSSQAIDAQGESVEYYRTFLERLLHLVCNGDQATVSQLIAVIRSGASHERILSAISQVQELHDRLNPDGSTRRQSES</sequence>